<dbReference type="Gene3D" id="1.10.3730.20">
    <property type="match status" value="1"/>
</dbReference>
<evidence type="ECO:0000256" key="5">
    <source>
        <dbReference type="ARBA" id="ARBA00023136"/>
    </source>
</evidence>
<comment type="caution">
    <text evidence="8">The sequence shown here is derived from an EMBL/GenBank/DDBJ whole genome shotgun (WGS) entry which is preliminary data.</text>
</comment>
<evidence type="ECO:0000259" key="7">
    <source>
        <dbReference type="Pfam" id="PF00892"/>
    </source>
</evidence>
<dbReference type="SUPFAM" id="SSF103481">
    <property type="entry name" value="Multidrug resistance efflux transporter EmrE"/>
    <property type="match status" value="1"/>
</dbReference>
<reference evidence="8" key="1">
    <citation type="submission" date="2019-08" db="EMBL/GenBank/DDBJ databases">
        <authorList>
            <person name="Kucharzyk K."/>
            <person name="Murdoch R.W."/>
            <person name="Higgins S."/>
            <person name="Loffler F."/>
        </authorList>
    </citation>
    <scope>NUCLEOTIDE SEQUENCE</scope>
</reference>
<gene>
    <name evidence="8" type="ORF">SDC9_131227</name>
</gene>
<comment type="subcellular location">
    <subcellularLocation>
        <location evidence="1">Cell membrane</location>
        <topology evidence="1">Multi-pass membrane protein</topology>
    </subcellularLocation>
</comment>
<name>A0A645D452_9ZZZZ</name>
<dbReference type="PANTHER" id="PTHR42920:SF5">
    <property type="entry name" value="EAMA DOMAIN-CONTAINING PROTEIN"/>
    <property type="match status" value="1"/>
</dbReference>
<dbReference type="GO" id="GO:0005886">
    <property type="term" value="C:plasma membrane"/>
    <property type="evidence" value="ECO:0007669"/>
    <property type="project" value="UniProtKB-SubCell"/>
</dbReference>
<keyword evidence="4 6" id="KW-1133">Transmembrane helix</keyword>
<evidence type="ECO:0000256" key="2">
    <source>
        <dbReference type="ARBA" id="ARBA00022475"/>
    </source>
</evidence>
<organism evidence="8">
    <name type="scientific">bioreactor metagenome</name>
    <dbReference type="NCBI Taxonomy" id="1076179"/>
    <lineage>
        <taxon>unclassified sequences</taxon>
        <taxon>metagenomes</taxon>
        <taxon>ecological metagenomes</taxon>
    </lineage>
</organism>
<dbReference type="EMBL" id="VSSQ01032776">
    <property type="protein sequence ID" value="MPM84156.1"/>
    <property type="molecule type" value="Genomic_DNA"/>
</dbReference>
<dbReference type="PANTHER" id="PTHR42920">
    <property type="entry name" value="OS03G0707200 PROTEIN-RELATED"/>
    <property type="match status" value="1"/>
</dbReference>
<dbReference type="Pfam" id="PF00892">
    <property type="entry name" value="EamA"/>
    <property type="match status" value="1"/>
</dbReference>
<proteinExistence type="predicted"/>
<protein>
    <recommendedName>
        <fullName evidence="7">EamA domain-containing protein</fullName>
    </recommendedName>
</protein>
<feature type="domain" description="EamA" evidence="7">
    <location>
        <begin position="7"/>
        <end position="116"/>
    </location>
</feature>
<feature type="transmembrane region" description="Helical" evidence="6">
    <location>
        <begin position="44"/>
        <end position="63"/>
    </location>
</feature>
<evidence type="ECO:0000256" key="1">
    <source>
        <dbReference type="ARBA" id="ARBA00004651"/>
    </source>
</evidence>
<feature type="transmembrane region" description="Helical" evidence="6">
    <location>
        <begin position="12"/>
        <end position="32"/>
    </location>
</feature>
<keyword evidence="5 6" id="KW-0472">Membrane</keyword>
<feature type="transmembrane region" description="Helical" evidence="6">
    <location>
        <begin position="75"/>
        <end position="95"/>
    </location>
</feature>
<dbReference type="InterPro" id="IPR051258">
    <property type="entry name" value="Diverse_Substrate_Transporter"/>
</dbReference>
<evidence type="ECO:0000313" key="8">
    <source>
        <dbReference type="EMBL" id="MPM84156.1"/>
    </source>
</evidence>
<evidence type="ECO:0000256" key="4">
    <source>
        <dbReference type="ARBA" id="ARBA00022989"/>
    </source>
</evidence>
<dbReference type="InterPro" id="IPR037185">
    <property type="entry name" value="EmrE-like"/>
</dbReference>
<evidence type="ECO:0000256" key="6">
    <source>
        <dbReference type="SAM" id="Phobius"/>
    </source>
</evidence>
<dbReference type="InterPro" id="IPR000620">
    <property type="entry name" value="EamA_dom"/>
</dbReference>
<dbReference type="AlphaFoldDB" id="A0A645D452"/>
<keyword evidence="2" id="KW-1003">Cell membrane</keyword>
<accession>A0A645D452</accession>
<evidence type="ECO:0000256" key="3">
    <source>
        <dbReference type="ARBA" id="ARBA00022692"/>
    </source>
</evidence>
<feature type="transmembrane region" description="Helical" evidence="6">
    <location>
        <begin position="101"/>
        <end position="123"/>
    </location>
</feature>
<keyword evidence="3 6" id="KW-0812">Transmembrane</keyword>
<sequence length="135" mass="15240">MARLNPNSNPASVATIQFATVSLFSFLIAFVLEEIPSYHQIRPQVWWIILFLSLFGTAFAYTIQIIAQKEMSAGQAAMILTFEPVFTAIFSYYILKEVQTTGTLIGGVFIIVGMLISQFYPVFEVKFRKALPFLK</sequence>